<dbReference type="SUPFAM" id="SSF51197">
    <property type="entry name" value="Clavaminate synthase-like"/>
    <property type="match status" value="1"/>
</dbReference>
<dbReference type="Pfam" id="PF05118">
    <property type="entry name" value="Asp_Arg_Hydrox"/>
    <property type="match status" value="1"/>
</dbReference>
<keyword evidence="3" id="KW-0560">Oxidoreductase</keyword>
<evidence type="ECO:0000259" key="4">
    <source>
        <dbReference type="Pfam" id="PF05118"/>
    </source>
</evidence>
<comment type="similarity">
    <text evidence="1">Belongs to the aspartyl/asparaginyl beta-hydroxylase family.</text>
</comment>
<reference evidence="5 6" key="1">
    <citation type="journal article" date="2020" name="ISME J.">
        <title>Comparative genomics reveals insights into cyanobacterial evolution and habitat adaptation.</title>
        <authorList>
            <person name="Chen M.Y."/>
            <person name="Teng W.K."/>
            <person name="Zhao L."/>
            <person name="Hu C.X."/>
            <person name="Zhou Y.K."/>
            <person name="Han B.P."/>
            <person name="Song L.R."/>
            <person name="Shu W.S."/>
        </authorList>
    </citation>
    <scope>NUCLEOTIDE SEQUENCE [LARGE SCALE GENOMIC DNA]</scope>
    <source>
        <strain evidence="5 6">FACHB-391</strain>
    </source>
</reference>
<sequence>MFFESNQFAFIADLEANWLLIRKELEQLQPKNFIDWPEKNIYNQGWEVFGLYAFSNRIGENCRLCPETTKLVEMIPGMTTAGFSSLAPGTYIGPHFGATKAVLRCHLGLVVPDECAIRVDSETRSWQEGKCLIFDDTFEHEAWNKSDKTRIVLLIDFNRPESTLTEPLELNQTVDEEYWLKILSQSETSANY</sequence>
<gene>
    <name evidence="5" type="ORF">H6G95_15010</name>
</gene>
<dbReference type="PANTHER" id="PTHR46332:SF5">
    <property type="entry name" value="ASPARTATE BETA-HYDROXYLASE DOMAIN CONTAINING 2"/>
    <property type="match status" value="1"/>
</dbReference>
<comment type="caution">
    <text evidence="5">The sequence shown here is derived from an EMBL/GenBank/DDBJ whole genome shotgun (WGS) entry which is preliminary data.</text>
</comment>
<dbReference type="Proteomes" id="UP000604661">
    <property type="component" value="Unassembled WGS sequence"/>
</dbReference>
<proteinExistence type="inferred from homology"/>
<dbReference type="InterPro" id="IPR007803">
    <property type="entry name" value="Asp/Arg/Pro-Hydrxlase"/>
</dbReference>
<accession>A0ABR8EWF5</accession>
<keyword evidence="6" id="KW-1185">Reference proteome</keyword>
<evidence type="ECO:0000313" key="5">
    <source>
        <dbReference type="EMBL" id="MBD2561902.1"/>
    </source>
</evidence>
<evidence type="ECO:0000256" key="2">
    <source>
        <dbReference type="ARBA" id="ARBA00022964"/>
    </source>
</evidence>
<dbReference type="InterPro" id="IPR051821">
    <property type="entry name" value="Asp/Asn_beta-hydroxylase"/>
</dbReference>
<name>A0ABR8EWF5_NOSLI</name>
<organism evidence="5 6">
    <name type="scientific">Nostoc linckia FACHB-391</name>
    <dbReference type="NCBI Taxonomy" id="2692906"/>
    <lineage>
        <taxon>Bacteria</taxon>
        <taxon>Bacillati</taxon>
        <taxon>Cyanobacteriota</taxon>
        <taxon>Cyanophyceae</taxon>
        <taxon>Nostocales</taxon>
        <taxon>Nostocaceae</taxon>
        <taxon>Nostoc</taxon>
    </lineage>
</organism>
<feature type="domain" description="Aspartyl/asparaginy/proline hydroxylase" evidence="4">
    <location>
        <begin position="15"/>
        <end position="160"/>
    </location>
</feature>
<dbReference type="RefSeq" id="WP_190889940.1">
    <property type="nucleotide sequence ID" value="NZ_JACJTE010000014.1"/>
</dbReference>
<dbReference type="Gene3D" id="2.60.120.330">
    <property type="entry name" value="B-lactam Antibiotic, Isopenicillin N Synthase, Chain"/>
    <property type="match status" value="1"/>
</dbReference>
<dbReference type="InterPro" id="IPR027443">
    <property type="entry name" value="IPNS-like_sf"/>
</dbReference>
<protein>
    <submittedName>
        <fullName evidence="5">Aspartyl/asparaginyl beta-hydroxylase domain-containing protein</fullName>
    </submittedName>
</protein>
<evidence type="ECO:0000256" key="3">
    <source>
        <dbReference type="ARBA" id="ARBA00023002"/>
    </source>
</evidence>
<evidence type="ECO:0000256" key="1">
    <source>
        <dbReference type="ARBA" id="ARBA00007730"/>
    </source>
</evidence>
<keyword evidence="2" id="KW-0223">Dioxygenase</keyword>
<dbReference type="PANTHER" id="PTHR46332">
    <property type="entry name" value="ASPARTATE BETA-HYDROXYLASE DOMAIN-CONTAINING PROTEIN 2"/>
    <property type="match status" value="1"/>
</dbReference>
<evidence type="ECO:0000313" key="6">
    <source>
        <dbReference type="Proteomes" id="UP000604661"/>
    </source>
</evidence>
<dbReference type="EMBL" id="JACJTE010000014">
    <property type="protein sequence ID" value="MBD2561902.1"/>
    <property type="molecule type" value="Genomic_DNA"/>
</dbReference>